<feature type="domain" description="BHLH" evidence="16">
    <location>
        <begin position="42"/>
        <end position="98"/>
    </location>
</feature>
<keyword evidence="18" id="KW-1185">Reference proteome</keyword>
<comment type="subcellular location">
    <subcellularLocation>
        <location evidence="12 13">Cytoplasm</location>
    </subcellularLocation>
    <subcellularLocation>
        <location evidence="2">Nucleus</location>
    </subcellularLocation>
</comment>
<dbReference type="GO" id="GO:0000978">
    <property type="term" value="F:RNA polymerase II cis-regulatory region sequence-specific DNA binding"/>
    <property type="evidence" value="ECO:0007669"/>
    <property type="project" value="TreeGrafter"/>
</dbReference>
<dbReference type="SUPFAM" id="SSF47459">
    <property type="entry name" value="HLH, helix-loop-helix DNA-binding domain"/>
    <property type="match status" value="1"/>
</dbReference>
<keyword evidence="8" id="KW-0805">Transcription regulation</keyword>
<evidence type="ECO:0000313" key="18">
    <source>
        <dbReference type="Proteomes" id="UP000502823"/>
    </source>
</evidence>
<evidence type="ECO:0000313" key="17">
    <source>
        <dbReference type="EMBL" id="GFG34594.1"/>
    </source>
</evidence>
<evidence type="ECO:0000256" key="14">
    <source>
        <dbReference type="SAM" id="Coils"/>
    </source>
</evidence>
<keyword evidence="7 12" id="KW-0833">Ubl conjugation pathway</keyword>
<keyword evidence="14" id="KW-0175">Coiled coil</keyword>
<comment type="similarity">
    <text evidence="12 13">Belongs to the URM1 family.</text>
</comment>
<comment type="function">
    <text evidence="12">Acts as a sulfur carrier required for 2-thiolation of mcm(5)S(2)U at tRNA wobble positions of cytosolic tRNA(Lys), tRNA(Glu) and tRNA(Gln). Serves as sulfur donor in tRNA 2-thiolation reaction by being thiocarboxylated (-COSH) at its C-terminus by the MOCS3/UBA4 homolog. The sulfur is then transferred to tRNA to form 2-thiolation of mcm(5)S(2)U. Also acts as a ubiquitin-like protein (UBL) that is covalently conjugated via an isopeptide bond to lysine residues of target proteins. The thiocarboxylated form serves as substrate for conjugation and oxidative stress specifically induces the formation of UBL-protein conjugates.</text>
</comment>
<dbReference type="Gene3D" id="4.10.280.10">
    <property type="entry name" value="Helix-loop-helix DNA-binding domain"/>
    <property type="match status" value="1"/>
</dbReference>
<dbReference type="PANTHER" id="PTHR15741:SF25">
    <property type="entry name" value="MAX-LIKE PROTEIN X"/>
    <property type="match status" value="1"/>
</dbReference>
<dbReference type="Gene3D" id="3.10.20.30">
    <property type="match status" value="1"/>
</dbReference>
<evidence type="ECO:0000256" key="15">
    <source>
        <dbReference type="SAM" id="MobiDB-lite"/>
    </source>
</evidence>
<dbReference type="CDD" id="cd19687">
    <property type="entry name" value="bHLHzip_Mlx"/>
    <property type="match status" value="1"/>
</dbReference>
<dbReference type="GO" id="GO:0005634">
    <property type="term" value="C:nucleus"/>
    <property type="evidence" value="ECO:0007669"/>
    <property type="project" value="UniProtKB-SubCell"/>
</dbReference>
<dbReference type="SMART" id="SM00353">
    <property type="entry name" value="HLH"/>
    <property type="match status" value="1"/>
</dbReference>
<evidence type="ECO:0000256" key="8">
    <source>
        <dbReference type="ARBA" id="ARBA00023015"/>
    </source>
</evidence>
<dbReference type="GO" id="GO:0000981">
    <property type="term" value="F:DNA-binding transcription factor activity, RNA polymerase II-specific"/>
    <property type="evidence" value="ECO:0007669"/>
    <property type="project" value="TreeGrafter"/>
</dbReference>
<evidence type="ECO:0000256" key="11">
    <source>
        <dbReference type="ARBA" id="ARBA00023242"/>
    </source>
</evidence>
<evidence type="ECO:0000256" key="10">
    <source>
        <dbReference type="ARBA" id="ARBA00023163"/>
    </source>
</evidence>
<feature type="modified residue" description="1-thioglycine" evidence="12">
    <location>
        <position position="300"/>
    </location>
</feature>
<dbReference type="InterPro" id="IPR015221">
    <property type="entry name" value="Urm1"/>
</dbReference>
<accession>A0A6L2PQP8</accession>
<dbReference type="InterPro" id="IPR036638">
    <property type="entry name" value="HLH_DNA-bd_sf"/>
</dbReference>
<comment type="cofactor">
    <cofactor evidence="1">
        <name>a divalent metal cation</name>
        <dbReference type="ChEBI" id="CHEBI:60240"/>
    </cofactor>
</comment>
<sequence>MLKFDILEDEEDNWLDLCLPLGNRTDDEDSDNKNSTISYKERRREAHTQAEQKRRDAIKKGYDSLQDLVPTCQQTDSSGYKLSKATVLLKSIEYIQYLLQQKKKQEEERNALRKEVVALRIMQANYEQIVKAHQNQPGQAEMRVSDETKFQVFQAVMDQLFITFSNISVANFAELSGCVISWLEEHCKPQALHQLVVYVLRQLNSQGCLNNIPRMMVVIATVSKVDACGGAELLFNKVKKHDVTLPDSQEPWTIKTLLLWIKANLLKERPELFLQGDTVRPGILVLVNDADWELLWTVRGFSAITVKKWSKIVTNKCKEGEILCVKHTFSKCFMVLVTSGKRVITPEMLRYVRSALPVSVVKWYADPCISCTKQYQRGSLISKGDTSFRRAIPAHERLAVTLRFLATGDSYHSLMYMFKISKQAIPKIIPNVCDALVNVLQDYVEMPHNESEWKMVAKEFNDKWNFPNCVGAFDGKHIALQAPIDSGTEYFNYKGFFSIVLFAVADAKYNCTYANVGCQGRISGGGVFSETKFKKCLEDNTMRLPSPCALPGRSVSTPFVFLAYDAVPLSNNITKPYPGAQEKGSMKRIFNYRLSRACRVSENTFGIIILRKSISRAIYNPNGAFDCPITGETRPGIWRQAPSTFINIPRIPRRSKMDAQTVRNESAEFLSSPEGMLLFQQDR</sequence>
<evidence type="ECO:0000256" key="4">
    <source>
        <dbReference type="ARBA" id="ARBA00022499"/>
    </source>
</evidence>
<dbReference type="InterPro" id="IPR016155">
    <property type="entry name" value="Mopterin_synth/thiamin_S_b"/>
</dbReference>
<feature type="region of interest" description="Disordered" evidence="15">
    <location>
        <begin position="25"/>
        <end position="54"/>
    </location>
</feature>
<evidence type="ECO:0000256" key="2">
    <source>
        <dbReference type="ARBA" id="ARBA00004123"/>
    </source>
</evidence>
<comment type="caution">
    <text evidence="17">The sequence shown here is derived from an EMBL/GenBank/DDBJ whole genome shotgun (WGS) entry which is preliminary data.</text>
</comment>
<dbReference type="CDD" id="cd01764">
    <property type="entry name" value="Ubl_Urm1"/>
    <property type="match status" value="1"/>
</dbReference>
<dbReference type="GO" id="GO:0002098">
    <property type="term" value="P:tRNA wobble uridine modification"/>
    <property type="evidence" value="ECO:0007669"/>
    <property type="project" value="UniProtKB-UniRule"/>
</dbReference>
<comment type="PTM">
    <text evidence="12">C-terminal thiocarboxylation occurs in 2 steps, it is first acyl-adenylated (-COAMP) via the hesA/moeB/thiF part of the MOCS3/UBA4 homolog, then thiocarboxylated (-COSH) via the rhodanese domain of the MOCS3/UBA4 homolog.</text>
</comment>
<evidence type="ECO:0000256" key="7">
    <source>
        <dbReference type="ARBA" id="ARBA00022786"/>
    </source>
</evidence>
<dbReference type="InterPro" id="IPR027806">
    <property type="entry name" value="HARBI1_dom"/>
</dbReference>
<organism evidence="17 18">
    <name type="scientific">Coptotermes formosanus</name>
    <name type="common">Formosan subterranean termite</name>
    <dbReference type="NCBI Taxonomy" id="36987"/>
    <lineage>
        <taxon>Eukaryota</taxon>
        <taxon>Metazoa</taxon>
        <taxon>Ecdysozoa</taxon>
        <taxon>Arthropoda</taxon>
        <taxon>Hexapoda</taxon>
        <taxon>Insecta</taxon>
        <taxon>Pterygota</taxon>
        <taxon>Neoptera</taxon>
        <taxon>Polyneoptera</taxon>
        <taxon>Dictyoptera</taxon>
        <taxon>Blattodea</taxon>
        <taxon>Blattoidea</taxon>
        <taxon>Termitoidae</taxon>
        <taxon>Rhinotermitidae</taxon>
        <taxon>Coptotermes</taxon>
    </lineage>
</organism>
<dbReference type="EMBL" id="BLKM01000498">
    <property type="protein sequence ID" value="GFG34594.1"/>
    <property type="molecule type" value="Genomic_DNA"/>
</dbReference>
<dbReference type="PANTHER" id="PTHR15741">
    <property type="entry name" value="BASIC HELIX-LOOP-HELIX ZIP TRANSCRIPTION FACTOR"/>
    <property type="match status" value="1"/>
</dbReference>
<dbReference type="InParanoid" id="A0A6L2PQP8"/>
<keyword evidence="6" id="KW-0479">Metal-binding</keyword>
<dbReference type="UniPathway" id="UPA00988"/>
<dbReference type="Pfam" id="PF09138">
    <property type="entry name" value="Urm1"/>
    <property type="match status" value="1"/>
</dbReference>
<dbReference type="Pfam" id="PF13359">
    <property type="entry name" value="DDE_Tnp_4"/>
    <property type="match status" value="1"/>
</dbReference>
<dbReference type="HAMAP" id="MF_03048">
    <property type="entry name" value="Urm1"/>
    <property type="match status" value="1"/>
</dbReference>
<gene>
    <name evidence="17" type="ORF">Cfor_01925</name>
</gene>
<dbReference type="GO" id="GO:0046983">
    <property type="term" value="F:protein dimerization activity"/>
    <property type="evidence" value="ECO:0007669"/>
    <property type="project" value="InterPro"/>
</dbReference>
<dbReference type="GO" id="GO:0034227">
    <property type="term" value="P:tRNA thio-modification"/>
    <property type="evidence" value="ECO:0007669"/>
    <property type="project" value="UniProtKB-UniRule"/>
</dbReference>
<dbReference type="GO" id="GO:0032447">
    <property type="term" value="P:protein urmylation"/>
    <property type="evidence" value="ECO:0007669"/>
    <property type="project" value="UniProtKB-UniRule"/>
</dbReference>
<dbReference type="PROSITE" id="PS50888">
    <property type="entry name" value="BHLH"/>
    <property type="match status" value="1"/>
</dbReference>
<evidence type="ECO:0000256" key="3">
    <source>
        <dbReference type="ARBA" id="ARBA00022490"/>
    </source>
</evidence>
<keyword evidence="4 12" id="KW-1017">Isopeptide bond</keyword>
<name>A0A6L2PQP8_COPFO</name>
<dbReference type="InterPro" id="IPR011598">
    <property type="entry name" value="bHLH_dom"/>
</dbReference>
<evidence type="ECO:0000259" key="16">
    <source>
        <dbReference type="PROSITE" id="PS50888"/>
    </source>
</evidence>
<dbReference type="GO" id="GO:0046872">
    <property type="term" value="F:metal ion binding"/>
    <property type="evidence" value="ECO:0007669"/>
    <property type="project" value="UniProtKB-KW"/>
</dbReference>
<evidence type="ECO:0000256" key="9">
    <source>
        <dbReference type="ARBA" id="ARBA00023125"/>
    </source>
</evidence>
<evidence type="ECO:0000256" key="1">
    <source>
        <dbReference type="ARBA" id="ARBA00001968"/>
    </source>
</evidence>
<dbReference type="InterPro" id="IPR052207">
    <property type="entry name" value="Max-like/E-box_TFs"/>
</dbReference>
<keyword evidence="11" id="KW-0539">Nucleus</keyword>
<comment type="pathway">
    <text evidence="12 13">tRNA modification; 5-methoxycarbonylmethyl-2-thiouridine-tRNA biosynthesis.</text>
</comment>
<feature type="coiled-coil region" evidence="14">
    <location>
        <begin position="95"/>
        <end position="122"/>
    </location>
</feature>
<keyword evidence="5 12" id="KW-0819">tRNA processing</keyword>
<dbReference type="Pfam" id="PF00010">
    <property type="entry name" value="HLH"/>
    <property type="match status" value="1"/>
</dbReference>
<evidence type="ECO:0000256" key="12">
    <source>
        <dbReference type="HAMAP-Rule" id="MF_03048"/>
    </source>
</evidence>
<keyword evidence="10" id="KW-0804">Transcription</keyword>
<dbReference type="Proteomes" id="UP000502823">
    <property type="component" value="Unassembled WGS sequence"/>
</dbReference>
<dbReference type="SUPFAM" id="SSF54285">
    <property type="entry name" value="MoaD/ThiS"/>
    <property type="match status" value="1"/>
</dbReference>
<dbReference type="InterPro" id="IPR012675">
    <property type="entry name" value="Beta-grasp_dom_sf"/>
</dbReference>
<keyword evidence="3 12" id="KW-0963">Cytoplasm</keyword>
<feature type="cross-link" description="Glycyl lysine isopeptide (Gly-Lys) (interchain with K-? in acceptor proteins)" evidence="12">
    <location>
        <position position="300"/>
    </location>
</feature>
<proteinExistence type="inferred from homology"/>
<evidence type="ECO:0000256" key="5">
    <source>
        <dbReference type="ARBA" id="ARBA00022694"/>
    </source>
</evidence>
<evidence type="ECO:0000256" key="13">
    <source>
        <dbReference type="RuleBase" id="RU361182"/>
    </source>
</evidence>
<reference evidence="18" key="1">
    <citation type="submission" date="2020-01" db="EMBL/GenBank/DDBJ databases">
        <title>Draft genome sequence of the Termite Coptotermes fromosanus.</title>
        <authorList>
            <person name="Itakura S."/>
            <person name="Yosikawa Y."/>
            <person name="Umezawa K."/>
        </authorList>
    </citation>
    <scope>NUCLEOTIDE SEQUENCE [LARGE SCALE GENOMIC DNA]</scope>
</reference>
<dbReference type="GO" id="GO:0005829">
    <property type="term" value="C:cytosol"/>
    <property type="evidence" value="ECO:0007669"/>
    <property type="project" value="UniProtKB-UniRule"/>
</dbReference>
<dbReference type="OrthoDB" id="5778525at2759"/>
<feature type="compositionally biased region" description="Basic and acidic residues" evidence="15">
    <location>
        <begin position="39"/>
        <end position="54"/>
    </location>
</feature>
<keyword evidence="9" id="KW-0238">DNA-binding</keyword>
<dbReference type="AlphaFoldDB" id="A0A6L2PQP8"/>
<evidence type="ECO:0000256" key="6">
    <source>
        <dbReference type="ARBA" id="ARBA00022723"/>
    </source>
</evidence>
<protein>
    <recommendedName>
        <fullName evidence="12">Ubiquitin-related modifier 1 homolog</fullName>
    </recommendedName>
</protein>